<protein>
    <recommendedName>
        <fullName evidence="4">Cell surface protein</fullName>
    </recommendedName>
</protein>
<dbReference type="PANTHER" id="PTHR41339:SF1">
    <property type="entry name" value="SECRETED PROTEIN"/>
    <property type="match status" value="1"/>
</dbReference>
<feature type="chain" id="PRO_5012801715" description="Cell surface protein" evidence="1">
    <location>
        <begin position="23"/>
        <end position="748"/>
    </location>
</feature>
<organism evidence="2 3">
    <name type="scientific">Labilibaculum antarcticum</name>
    <dbReference type="NCBI Taxonomy" id="1717717"/>
    <lineage>
        <taxon>Bacteria</taxon>
        <taxon>Pseudomonadati</taxon>
        <taxon>Bacteroidota</taxon>
        <taxon>Bacteroidia</taxon>
        <taxon>Marinilabiliales</taxon>
        <taxon>Marinifilaceae</taxon>
        <taxon>Labilibaculum</taxon>
    </lineage>
</organism>
<evidence type="ECO:0000313" key="2">
    <source>
        <dbReference type="EMBL" id="BAX80194.1"/>
    </source>
</evidence>
<reference evidence="2 3" key="1">
    <citation type="journal article" date="2018" name="Mar. Genomics">
        <title>Complete genome sequence of Marinifilaceae bacterium strain SPP2, isolated from the Antarctic marine sediment.</title>
        <authorList>
            <person name="Watanabe M."/>
            <person name="Kojima H."/>
            <person name="Fukui M."/>
        </authorList>
    </citation>
    <scope>NUCLEOTIDE SEQUENCE [LARGE SCALE GENOMIC DNA]</scope>
    <source>
        <strain evidence="2 3">SPP2</strain>
    </source>
</reference>
<dbReference type="EMBL" id="AP018042">
    <property type="protein sequence ID" value="BAX80194.1"/>
    <property type="molecule type" value="Genomic_DNA"/>
</dbReference>
<dbReference type="AlphaFoldDB" id="A0A1Y1CIP1"/>
<accession>A0A1Y1CIP1</accession>
<keyword evidence="1" id="KW-0732">Signal</keyword>
<feature type="signal peptide" evidence="1">
    <location>
        <begin position="1"/>
        <end position="22"/>
    </location>
</feature>
<evidence type="ECO:0000256" key="1">
    <source>
        <dbReference type="SAM" id="SignalP"/>
    </source>
</evidence>
<dbReference type="RefSeq" id="WP_188115971.1">
    <property type="nucleotide sequence ID" value="NZ_AP018042.1"/>
</dbReference>
<sequence>MKKLLLAMLAISAITFSSCSNDDDVTPTPNPEPTGMFDSEDFKGEIKDGETYTMDATKTYKLSGAFLVQTGGTLTIPAGTRIEATATTAADADVRYIAVAQGAKINVNGTATAPVVMTCVKKESEAWGGLVICGYAPTNKSDASAGAEVSGLTYGGDKPNDNSGVVEYLRLEYTGYKYTDTKEFNGLSLFGVGAGTVIDYVVSFKGGDDGMEFFGGTVNASHLVSVDSEDDGIDFADGWSGTGEYWVSINSAKSGIEGSNNGDNGGATPMTDATLNNLTVYGMGEKPFYMKEGAGKMNINNIVIGGLIEDKAQAFFYTSSDDADAAARINAGDIVITNANFVDMKAGQSKGVAGLTIGENVEANGAGNGVNKPDWMPNALNTVDATTTVFGDAVVANVSFKGDITTDLVLDANNIYILDGAVIVKNGASLTIPAGTVIIASEVTPENTDVRYIAVEQGAKINVNGTADAPVVMTCAKQEAEAWGGLVICGYAPTNKADASAGAEVSGLTYGGDLADDNSGSLTYLRLEYTGYKYTDTKEFNGLSLFGVGSGTTIDYVVSFKGGDDGMEFFGGTVNASHLVSVDSEDDGIDFADGWNGTGEYWISINSTKSGIEGSNNGDNGAATPMTNATLNNLTVYGMGEKPFYMKEGAGKMTITNIVIGGLAADKGQAYFYTSSSDADAAARINAGDITITDVKFVEMGTGNDTKAVAGLSITESANATGAGAGTAKPTWLSDALNKSYNGTTIVE</sequence>
<keyword evidence="3" id="KW-1185">Reference proteome</keyword>
<evidence type="ECO:0000313" key="3">
    <source>
        <dbReference type="Proteomes" id="UP000218267"/>
    </source>
</evidence>
<evidence type="ECO:0008006" key="4">
    <source>
        <dbReference type="Google" id="ProtNLM"/>
    </source>
</evidence>
<proteinExistence type="predicted"/>
<dbReference type="PANTHER" id="PTHR41339">
    <property type="entry name" value="LIPL48"/>
    <property type="match status" value="1"/>
</dbReference>
<dbReference type="PROSITE" id="PS51257">
    <property type="entry name" value="PROKAR_LIPOPROTEIN"/>
    <property type="match status" value="1"/>
</dbReference>
<dbReference type="KEGG" id="mbas:ALGA_1822"/>
<name>A0A1Y1CIP1_9BACT</name>
<reference evidence="3" key="2">
    <citation type="journal article" date="2020" name="Antonie Van Leeuwenhoek">
        <title>Labilibaculum antarcticum sp. nov., a novel facultative anaerobic, psychrotorelant bacterium isolated from marine sediment of Antarctica.</title>
        <authorList>
            <person name="Watanabe M."/>
            <person name="Kojima H."/>
            <person name="Fukui M."/>
        </authorList>
    </citation>
    <scope>NUCLEOTIDE SEQUENCE [LARGE SCALE GENOMIC DNA]</scope>
    <source>
        <strain evidence="3">SPP2</strain>
    </source>
</reference>
<dbReference type="Proteomes" id="UP000218267">
    <property type="component" value="Chromosome"/>
</dbReference>
<gene>
    <name evidence="2" type="ORF">ALGA_1822</name>
</gene>